<evidence type="ECO:0000259" key="5">
    <source>
        <dbReference type="Pfam" id="PF12260"/>
    </source>
</evidence>
<evidence type="ECO:0000256" key="1">
    <source>
        <dbReference type="ARBA" id="ARBA00004613"/>
    </source>
</evidence>
<dbReference type="InterPro" id="IPR011009">
    <property type="entry name" value="Kinase-like_dom_sf"/>
</dbReference>
<dbReference type="InterPro" id="IPR020519">
    <property type="entry name" value="DIPK2A/B"/>
</dbReference>
<reference evidence="6 7" key="1">
    <citation type="journal article" date="2010" name="Science">
        <title>Genomic comparison of the ants Camponotus floridanus and Harpegnathos saltator.</title>
        <authorList>
            <person name="Bonasio R."/>
            <person name="Zhang G."/>
            <person name="Ye C."/>
            <person name="Mutti N.S."/>
            <person name="Fang X."/>
            <person name="Qin N."/>
            <person name="Donahue G."/>
            <person name="Yang P."/>
            <person name="Li Q."/>
            <person name="Li C."/>
            <person name="Zhang P."/>
            <person name="Huang Z."/>
            <person name="Berger S.L."/>
            <person name="Reinberg D."/>
            <person name="Wang J."/>
            <person name="Liebig J."/>
        </authorList>
    </citation>
    <scope>NUCLEOTIDE SEQUENCE [LARGE SCALE GENOMIC DNA]</scope>
    <source>
        <strain evidence="6 7">R22 G/1</strain>
    </source>
</reference>
<sequence length="270" mass="31184">ITNIIIQNLRPSIIQLVEIHKCPVCYGVSACHDIHKVNLLWHDINVIFLHLFGIKNVFFGTYNQDKVVLKKLAHSSELEAFDVTFCNKLYLEYPCSNISKEKLNKHVASFDVFIKKIITTDFSKDDSSRLRLCPTIQHIDNLLYSIHLNYKYVDSMEYLINLWTLVSINPEPLILQVNSENGWPVPKYFGACGRIIIEEYVGLPLVDYYNKPWIQRAKIASSLLNAAYMFTFKNENFSFYLTDVSADNIAVDHKNVAKFIDLENVIVVDK</sequence>
<comment type="subcellular location">
    <subcellularLocation>
        <location evidence="1">Secreted</location>
    </subcellularLocation>
</comment>
<feature type="non-terminal residue" evidence="6">
    <location>
        <position position="270"/>
    </location>
</feature>
<feature type="domain" description="FAM69 protein-kinase" evidence="5">
    <location>
        <begin position="162"/>
        <end position="270"/>
    </location>
</feature>
<dbReference type="AlphaFoldDB" id="E2BKL8"/>
<dbReference type="Proteomes" id="UP000008237">
    <property type="component" value="Unassembled WGS sequence"/>
</dbReference>
<organism evidence="7">
    <name type="scientific">Harpegnathos saltator</name>
    <name type="common">Jerdon's jumping ant</name>
    <dbReference type="NCBI Taxonomy" id="610380"/>
    <lineage>
        <taxon>Eukaryota</taxon>
        <taxon>Metazoa</taxon>
        <taxon>Ecdysozoa</taxon>
        <taxon>Arthropoda</taxon>
        <taxon>Hexapoda</taxon>
        <taxon>Insecta</taxon>
        <taxon>Pterygota</taxon>
        <taxon>Neoptera</taxon>
        <taxon>Endopterygota</taxon>
        <taxon>Hymenoptera</taxon>
        <taxon>Apocrita</taxon>
        <taxon>Aculeata</taxon>
        <taxon>Formicoidea</taxon>
        <taxon>Formicidae</taxon>
        <taxon>Ponerinae</taxon>
        <taxon>Ponerini</taxon>
        <taxon>Harpegnathos</taxon>
    </lineage>
</organism>
<keyword evidence="7" id="KW-1185">Reference proteome</keyword>
<dbReference type="InterPro" id="IPR022049">
    <property type="entry name" value="FAM69_kinase_dom"/>
</dbReference>
<dbReference type="InParanoid" id="E2BKL8"/>
<evidence type="ECO:0000313" key="6">
    <source>
        <dbReference type="EMBL" id="EFN83716.1"/>
    </source>
</evidence>
<dbReference type="EMBL" id="GL448819">
    <property type="protein sequence ID" value="EFN83716.1"/>
    <property type="molecule type" value="Genomic_DNA"/>
</dbReference>
<protein>
    <submittedName>
        <fullName evidence="6">Uncharacterized protein C3orf58</fullName>
    </submittedName>
</protein>
<evidence type="ECO:0000256" key="3">
    <source>
        <dbReference type="ARBA" id="ARBA00022525"/>
    </source>
</evidence>
<dbReference type="PANTHER" id="PTHR32073:SF7">
    <property type="entry name" value="GH11358P"/>
    <property type="match status" value="1"/>
</dbReference>
<dbReference type="Pfam" id="PF12260">
    <property type="entry name" value="PIP49_C"/>
    <property type="match status" value="1"/>
</dbReference>
<evidence type="ECO:0000256" key="2">
    <source>
        <dbReference type="ARBA" id="ARBA00006338"/>
    </source>
</evidence>
<gene>
    <name evidence="6" type="ORF">EAI_17105</name>
</gene>
<evidence type="ECO:0000256" key="4">
    <source>
        <dbReference type="ARBA" id="ARBA00022729"/>
    </source>
</evidence>
<name>E2BKL8_HARSA</name>
<dbReference type="GO" id="GO:0005576">
    <property type="term" value="C:extracellular region"/>
    <property type="evidence" value="ECO:0007669"/>
    <property type="project" value="UniProtKB-SubCell"/>
</dbReference>
<keyword evidence="4" id="KW-0732">Signal</keyword>
<feature type="non-terminal residue" evidence="6">
    <location>
        <position position="1"/>
    </location>
</feature>
<dbReference type="OMA" id="TQRFQKW"/>
<proteinExistence type="inferred from homology"/>
<accession>E2BKL8</accession>
<keyword evidence="3" id="KW-0964">Secreted</keyword>
<dbReference type="OrthoDB" id="10035316at2759"/>
<comment type="similarity">
    <text evidence="2">Belongs to the DIPK family.</text>
</comment>
<evidence type="ECO:0000313" key="7">
    <source>
        <dbReference type="Proteomes" id="UP000008237"/>
    </source>
</evidence>
<dbReference type="SUPFAM" id="SSF56112">
    <property type="entry name" value="Protein kinase-like (PK-like)"/>
    <property type="match status" value="1"/>
</dbReference>
<dbReference type="PANTHER" id="PTHR32073">
    <property type="entry name" value="GH11358P"/>
    <property type="match status" value="1"/>
</dbReference>
<dbReference type="STRING" id="610380.E2BKL8"/>